<feature type="region of interest" description="Disordered" evidence="1">
    <location>
        <begin position="1"/>
        <end position="27"/>
    </location>
</feature>
<dbReference type="Proteomes" id="UP001152519">
    <property type="component" value="Unassembled WGS sequence"/>
</dbReference>
<feature type="compositionally biased region" description="Low complexity" evidence="1">
    <location>
        <begin position="47"/>
        <end position="62"/>
    </location>
</feature>
<evidence type="ECO:0000256" key="1">
    <source>
        <dbReference type="SAM" id="MobiDB-lite"/>
    </source>
</evidence>
<accession>A0A9W4GT48</accession>
<gene>
    <name evidence="2" type="ORF">SCOCK_430048</name>
</gene>
<proteinExistence type="predicted"/>
<feature type="region of interest" description="Disordered" evidence="1">
    <location>
        <begin position="47"/>
        <end position="72"/>
    </location>
</feature>
<sequence>MRRTAGAADHTAERMGKSMGSGMQGPVRRRLRGAAGALTGTACRRGAMGAAATTRTSGSVTGRRGGRAEGKRRTRRLLRIPLLTVHVSILASELHPGQQCNCLN</sequence>
<organism evidence="2 3">
    <name type="scientific">Actinacidiphila cocklensis</name>
    <dbReference type="NCBI Taxonomy" id="887465"/>
    <lineage>
        <taxon>Bacteria</taxon>
        <taxon>Bacillati</taxon>
        <taxon>Actinomycetota</taxon>
        <taxon>Actinomycetes</taxon>
        <taxon>Kitasatosporales</taxon>
        <taxon>Streptomycetaceae</taxon>
        <taxon>Actinacidiphila</taxon>
    </lineage>
</organism>
<protein>
    <submittedName>
        <fullName evidence="2">Uncharacterized protein</fullName>
    </submittedName>
</protein>
<dbReference type="AlphaFoldDB" id="A0A9W4GT48"/>
<name>A0A9W4GT48_9ACTN</name>
<evidence type="ECO:0000313" key="3">
    <source>
        <dbReference type="Proteomes" id="UP001152519"/>
    </source>
</evidence>
<keyword evidence="3" id="KW-1185">Reference proteome</keyword>
<reference evidence="2" key="1">
    <citation type="submission" date="2021-05" db="EMBL/GenBank/DDBJ databases">
        <authorList>
            <person name="Arsene-Ploetze F."/>
        </authorList>
    </citation>
    <scope>NUCLEOTIDE SEQUENCE</scope>
    <source>
        <strain evidence="2">DSM 42138</strain>
    </source>
</reference>
<comment type="caution">
    <text evidence="2">The sequence shown here is derived from an EMBL/GenBank/DDBJ whole genome shotgun (WGS) entry which is preliminary data.</text>
</comment>
<evidence type="ECO:0000313" key="2">
    <source>
        <dbReference type="EMBL" id="CAG6396626.1"/>
    </source>
</evidence>
<dbReference type="EMBL" id="CAJSLV010000074">
    <property type="protein sequence ID" value="CAG6396626.1"/>
    <property type="molecule type" value="Genomic_DNA"/>
</dbReference>